<evidence type="ECO:0000313" key="1">
    <source>
        <dbReference type="EMBL" id="KKM17853.1"/>
    </source>
</evidence>
<proteinExistence type="predicted"/>
<dbReference type="AlphaFoldDB" id="A0A0F9K6Y8"/>
<accession>A0A0F9K6Y8</accession>
<gene>
    <name evidence="1" type="ORF">LCGC14_1671620</name>
</gene>
<organism evidence="1">
    <name type="scientific">marine sediment metagenome</name>
    <dbReference type="NCBI Taxonomy" id="412755"/>
    <lineage>
        <taxon>unclassified sequences</taxon>
        <taxon>metagenomes</taxon>
        <taxon>ecological metagenomes</taxon>
    </lineage>
</organism>
<sequence length="91" mass="10207">MGWADCGFDSKGRPIGYAHQATCDHEGCEEKIDRGLAYACGGEHMGGDSYCEDYFCSEHLLFGDERQLCLGCKLDESVDYIVRFAKKRGRK</sequence>
<dbReference type="EMBL" id="LAZR01014356">
    <property type="protein sequence ID" value="KKM17853.1"/>
    <property type="molecule type" value="Genomic_DNA"/>
</dbReference>
<name>A0A0F9K6Y8_9ZZZZ</name>
<protein>
    <submittedName>
        <fullName evidence="1">Uncharacterized protein</fullName>
    </submittedName>
</protein>
<comment type="caution">
    <text evidence="1">The sequence shown here is derived from an EMBL/GenBank/DDBJ whole genome shotgun (WGS) entry which is preliminary data.</text>
</comment>
<reference evidence="1" key="1">
    <citation type="journal article" date="2015" name="Nature">
        <title>Complex archaea that bridge the gap between prokaryotes and eukaryotes.</title>
        <authorList>
            <person name="Spang A."/>
            <person name="Saw J.H."/>
            <person name="Jorgensen S.L."/>
            <person name="Zaremba-Niedzwiedzka K."/>
            <person name="Martijn J."/>
            <person name="Lind A.E."/>
            <person name="van Eijk R."/>
            <person name="Schleper C."/>
            <person name="Guy L."/>
            <person name="Ettema T.J."/>
        </authorList>
    </citation>
    <scope>NUCLEOTIDE SEQUENCE</scope>
</reference>